<dbReference type="Gene3D" id="1.10.10.10">
    <property type="entry name" value="Winged helix-like DNA-binding domain superfamily/Winged helix DNA-binding domain"/>
    <property type="match status" value="1"/>
</dbReference>
<protein>
    <submittedName>
        <fullName evidence="2">Transcriptional repressor of carbohydrate metabolism PTS operon</fullName>
    </submittedName>
</protein>
<proteinExistence type="inferred from homology"/>
<dbReference type="GO" id="GO:0006351">
    <property type="term" value="P:DNA-templated transcription"/>
    <property type="evidence" value="ECO:0007669"/>
    <property type="project" value="TreeGrafter"/>
</dbReference>
<dbReference type="SUPFAM" id="SSF46785">
    <property type="entry name" value="Winged helix' DNA-binding domain"/>
    <property type="match status" value="1"/>
</dbReference>
<reference evidence="3" key="1">
    <citation type="submission" date="2003-06" db="EMBL/GenBank/DDBJ databases">
        <title>The complete genome sequence of Haemophilus ducreyi.</title>
        <authorList>
            <person name="Munson R.S. Jr."/>
            <person name="Ray W.C."/>
            <person name="Mahairas G."/>
            <person name="Sabo P."/>
            <person name="Mungur R."/>
            <person name="Johnson L."/>
            <person name="Nguyen D."/>
            <person name="Wang J."/>
            <person name="Forst C."/>
            <person name="Hood L."/>
        </authorList>
    </citation>
    <scope>NUCLEOTIDE SEQUENCE [LARGE SCALE GENOMIC DNA]</scope>
    <source>
        <strain evidence="3">35000HP / ATCC 700724</strain>
    </source>
</reference>
<evidence type="ECO:0000256" key="1">
    <source>
        <dbReference type="ARBA" id="ARBA00006479"/>
    </source>
</evidence>
<accession>Q7VLG7</accession>
<dbReference type="PANTHER" id="PTHR18964:SF149">
    <property type="entry name" value="BIFUNCTIONAL UDP-N-ACETYLGLUCOSAMINE 2-EPIMERASE_N-ACETYLMANNOSAMINE KINASE"/>
    <property type="match status" value="1"/>
</dbReference>
<evidence type="ECO:0000313" key="3">
    <source>
        <dbReference type="Proteomes" id="UP000001022"/>
    </source>
</evidence>
<dbReference type="Gene3D" id="3.30.420.40">
    <property type="match status" value="2"/>
</dbReference>
<keyword evidence="3" id="KW-1185">Reference proteome</keyword>
<dbReference type="InterPro" id="IPR000600">
    <property type="entry name" value="ROK"/>
</dbReference>
<dbReference type="SUPFAM" id="SSF53067">
    <property type="entry name" value="Actin-like ATPase domain"/>
    <property type="match status" value="2"/>
</dbReference>
<dbReference type="STRING" id="233412.HD_1479"/>
<organism evidence="2 3">
    <name type="scientific">Haemophilus ducreyi (strain 35000HP / ATCC 700724)</name>
    <dbReference type="NCBI Taxonomy" id="233412"/>
    <lineage>
        <taxon>Bacteria</taxon>
        <taxon>Pseudomonadati</taxon>
        <taxon>Pseudomonadota</taxon>
        <taxon>Gammaproteobacteria</taxon>
        <taxon>Pasteurellales</taxon>
        <taxon>Pasteurellaceae</taxon>
        <taxon>Haemophilus</taxon>
    </lineage>
</organism>
<dbReference type="EMBL" id="AE017143">
    <property type="protein sequence ID" value="AAP96281.1"/>
    <property type="molecule type" value="Genomic_DNA"/>
</dbReference>
<evidence type="ECO:0000313" key="2">
    <source>
        <dbReference type="EMBL" id="AAP96281.1"/>
    </source>
</evidence>
<dbReference type="HOGENOM" id="CLU_784439_0_0_6"/>
<dbReference type="Proteomes" id="UP000001022">
    <property type="component" value="Chromosome"/>
</dbReference>
<dbReference type="AlphaFoldDB" id="Q7VLG7"/>
<gene>
    <name evidence="2" type="primary">mlc</name>
    <name evidence="2" type="ordered locus">HD_1479</name>
</gene>
<comment type="similarity">
    <text evidence="1">Belongs to the ROK (NagC/XylR) family.</text>
</comment>
<dbReference type="InterPro" id="IPR036388">
    <property type="entry name" value="WH-like_DNA-bd_sf"/>
</dbReference>
<dbReference type="Pfam" id="PF00480">
    <property type="entry name" value="ROK"/>
    <property type="match status" value="1"/>
</dbReference>
<dbReference type="PANTHER" id="PTHR18964">
    <property type="entry name" value="ROK (REPRESSOR, ORF, KINASE) FAMILY"/>
    <property type="match status" value="1"/>
</dbReference>
<name>Q7VLG7_HAEDU</name>
<dbReference type="InterPro" id="IPR036390">
    <property type="entry name" value="WH_DNA-bd_sf"/>
</dbReference>
<dbReference type="InterPro" id="IPR043129">
    <property type="entry name" value="ATPase_NBD"/>
</dbReference>
<dbReference type="GO" id="GO:0003677">
    <property type="term" value="F:DNA binding"/>
    <property type="evidence" value="ECO:0007669"/>
    <property type="project" value="TreeGrafter"/>
</dbReference>
<dbReference type="KEGG" id="hdu:HD_1479"/>
<sequence length="410" mass="47203">MPYFFNWLYNKDYTMISNNKTQHLGTIYRLIEQFELISRTDLAKLSGFAPASITNLTKSLIDHKFILERTVQNSSSRGRPAVGLAVSNFYWQLLCLTISPNEINVFLCELNGKTIQTKHYPLTVELYDQLAEYLIDCLKDLFWHSPMKEERILAISITVLGQISADHTQVIQIGQVAVNCQLVNYLKKQFSCPILLNEHFQLWLLTESILGSLISNNNVIFLQLDERVNLSVLLRGTLLHQQSKMNVDKMLMPRFSELSDLAAPQNADDIQRYQLNNQITFPAIYRLIDQYLPNTLQHYQQKMDLLCEKIHHHPAALAILDHITDNLAYLLMNLINIFSSEKIMLSSPLLSVKKALFEQLKLKLNKHLRIEDLNIDLVTSQYEWNSPLIACSAIKQGIYQGNLIKNIITP</sequence>
<dbReference type="eggNOG" id="COG1940">
    <property type="taxonomic scope" value="Bacteria"/>
</dbReference>